<accession>A0ABN9P607</accession>
<sequence>MKELFVDAAIFVACQVFFRATDCTNASNCAIPWVLPAARVFFVCFNVLLLGSQLLLSRRARQIGGADAIEDAEYMEKRFQKFFVKALVLYSVHSYFGLMAPLVCSCLITAYGLPFFQDREHSCWAKYGRSKP</sequence>
<evidence type="ECO:0000313" key="3">
    <source>
        <dbReference type="Proteomes" id="UP001189429"/>
    </source>
</evidence>
<name>A0ABN9P607_9DINO</name>
<dbReference type="Proteomes" id="UP001189429">
    <property type="component" value="Unassembled WGS sequence"/>
</dbReference>
<keyword evidence="1" id="KW-1133">Transmembrane helix</keyword>
<protein>
    <submittedName>
        <fullName evidence="2">Uncharacterized protein</fullName>
    </submittedName>
</protein>
<reference evidence="2" key="1">
    <citation type="submission" date="2023-10" db="EMBL/GenBank/DDBJ databases">
        <authorList>
            <person name="Chen Y."/>
            <person name="Shah S."/>
            <person name="Dougan E. K."/>
            <person name="Thang M."/>
            <person name="Chan C."/>
        </authorList>
    </citation>
    <scope>NUCLEOTIDE SEQUENCE [LARGE SCALE GENOMIC DNA]</scope>
</reference>
<keyword evidence="1" id="KW-0472">Membrane</keyword>
<feature type="transmembrane region" description="Helical" evidence="1">
    <location>
        <begin position="30"/>
        <end position="51"/>
    </location>
</feature>
<evidence type="ECO:0000256" key="1">
    <source>
        <dbReference type="SAM" id="Phobius"/>
    </source>
</evidence>
<proteinExistence type="predicted"/>
<evidence type="ECO:0000313" key="2">
    <source>
        <dbReference type="EMBL" id="CAK0788067.1"/>
    </source>
</evidence>
<feature type="transmembrane region" description="Helical" evidence="1">
    <location>
        <begin position="87"/>
        <end position="111"/>
    </location>
</feature>
<dbReference type="EMBL" id="CAUYUJ010000001">
    <property type="protein sequence ID" value="CAK0788067.1"/>
    <property type="molecule type" value="Genomic_DNA"/>
</dbReference>
<organism evidence="2 3">
    <name type="scientific">Prorocentrum cordatum</name>
    <dbReference type="NCBI Taxonomy" id="2364126"/>
    <lineage>
        <taxon>Eukaryota</taxon>
        <taxon>Sar</taxon>
        <taxon>Alveolata</taxon>
        <taxon>Dinophyceae</taxon>
        <taxon>Prorocentrales</taxon>
        <taxon>Prorocentraceae</taxon>
        <taxon>Prorocentrum</taxon>
    </lineage>
</organism>
<gene>
    <name evidence="2" type="ORF">PCOR1329_LOCUS36</name>
</gene>
<keyword evidence="1" id="KW-0812">Transmembrane</keyword>
<keyword evidence="3" id="KW-1185">Reference proteome</keyword>
<comment type="caution">
    <text evidence="2">The sequence shown here is derived from an EMBL/GenBank/DDBJ whole genome shotgun (WGS) entry which is preliminary data.</text>
</comment>